<evidence type="ECO:0000259" key="4">
    <source>
        <dbReference type="Pfam" id="PF00394"/>
    </source>
</evidence>
<evidence type="ECO:0000256" key="1">
    <source>
        <dbReference type="ARBA" id="ARBA00022723"/>
    </source>
</evidence>
<dbReference type="Pfam" id="PF07732">
    <property type="entry name" value="Cu-oxidase_3"/>
    <property type="match status" value="1"/>
</dbReference>
<protein>
    <submittedName>
        <fullName evidence="7">Multicopper oxidase domain-containing protein</fullName>
    </submittedName>
</protein>
<feature type="signal peptide" evidence="3">
    <location>
        <begin position="1"/>
        <end position="28"/>
    </location>
</feature>
<keyword evidence="3" id="KW-0732">Signal</keyword>
<dbReference type="Pfam" id="PF07731">
    <property type="entry name" value="Cu-oxidase_2"/>
    <property type="match status" value="1"/>
</dbReference>
<dbReference type="PROSITE" id="PS51318">
    <property type="entry name" value="TAT"/>
    <property type="match status" value="1"/>
</dbReference>
<feature type="domain" description="Plastocyanin-like" evidence="6">
    <location>
        <begin position="43"/>
        <end position="153"/>
    </location>
</feature>
<feature type="domain" description="Plastocyanin-like" evidence="4">
    <location>
        <begin position="192"/>
        <end position="287"/>
    </location>
</feature>
<dbReference type="CDD" id="cd13906">
    <property type="entry name" value="CuRO_3_CumA_like"/>
    <property type="match status" value="1"/>
</dbReference>
<dbReference type="PANTHER" id="PTHR11709">
    <property type="entry name" value="MULTI-COPPER OXIDASE"/>
    <property type="match status" value="1"/>
</dbReference>
<dbReference type="RefSeq" id="WP_169260875.1">
    <property type="nucleotide sequence ID" value="NZ_WTVQ01000020.1"/>
</dbReference>
<dbReference type="InterPro" id="IPR001117">
    <property type="entry name" value="Cu-oxidase_2nd"/>
</dbReference>
<evidence type="ECO:0000256" key="2">
    <source>
        <dbReference type="ARBA" id="ARBA00023002"/>
    </source>
</evidence>
<gene>
    <name evidence="7" type="ORF">GPA25_13255</name>
</gene>
<name>A0ABX1QBG1_9RHOO</name>
<dbReference type="SUPFAM" id="SSF49503">
    <property type="entry name" value="Cupredoxins"/>
    <property type="match status" value="3"/>
</dbReference>
<dbReference type="PROSITE" id="PS00080">
    <property type="entry name" value="MULTICOPPER_OXIDASE2"/>
    <property type="match status" value="1"/>
</dbReference>
<keyword evidence="8" id="KW-1185">Reference proteome</keyword>
<dbReference type="InterPro" id="IPR011707">
    <property type="entry name" value="Cu-oxidase-like_N"/>
</dbReference>
<evidence type="ECO:0000313" key="7">
    <source>
        <dbReference type="EMBL" id="NMG75728.1"/>
    </source>
</evidence>
<evidence type="ECO:0000313" key="8">
    <source>
        <dbReference type="Proteomes" id="UP000648984"/>
    </source>
</evidence>
<accession>A0ABX1QBG1</accession>
<dbReference type="CDD" id="cd13861">
    <property type="entry name" value="CuRO_1_CumA_like"/>
    <property type="match status" value="1"/>
</dbReference>
<reference evidence="7 8" key="1">
    <citation type="submission" date="2019-12" db="EMBL/GenBank/DDBJ databases">
        <title>Comparative genomics gives insights into the taxonomy of the Azoarcus-Aromatoleum group and reveals separate origins of nif in the plant-associated Azoarcus and non-plant-associated Aromatoleum sub-groups.</title>
        <authorList>
            <person name="Lafos M."/>
            <person name="Maluk M."/>
            <person name="Batista M."/>
            <person name="Junghare M."/>
            <person name="Carmona M."/>
            <person name="Faoro H."/>
            <person name="Cruz L.M."/>
            <person name="Battistoni F."/>
            <person name="De Souza E."/>
            <person name="Pedrosa F."/>
            <person name="Chen W.-M."/>
            <person name="Poole P.S."/>
            <person name="Dixon R.A."/>
            <person name="James E.K."/>
        </authorList>
    </citation>
    <scope>NUCLEOTIDE SEQUENCE [LARGE SCALE GENOMIC DNA]</scope>
    <source>
        <strain evidence="7 8">22Lin</strain>
    </source>
</reference>
<organism evidence="7 8">
    <name type="scientific">Aromatoleum diolicum</name>
    <dbReference type="NCBI Taxonomy" id="75796"/>
    <lineage>
        <taxon>Bacteria</taxon>
        <taxon>Pseudomonadati</taxon>
        <taxon>Pseudomonadota</taxon>
        <taxon>Betaproteobacteria</taxon>
        <taxon>Rhodocyclales</taxon>
        <taxon>Rhodocyclaceae</taxon>
        <taxon>Aromatoleum</taxon>
    </lineage>
</organism>
<dbReference type="Pfam" id="PF00394">
    <property type="entry name" value="Cu-oxidase"/>
    <property type="match status" value="1"/>
</dbReference>
<sequence>MNMSRREFIKSAAVSAGGLAMMPGMVFAAPARAMTLRAAPFEQAVRTGGPRTNFWGFNGGVPGPVLKFRKGESVRLVVQNALDVDSAVHWHGVRVPNAMDGVPHVTQNPIRPGDEFVYEFALPDSGTFWYHPHQSSFEQVPRGLYGALIVEEDEPIEVDRELVWVLSDVRIGDDGRQTEDFGRILDVANDGRIGNQVLLNGKAAGAELAIDVRRGERIRLRLINAAAARIFQLGLAGHAINVIAFDGQAVEPHVVENLQLGPGMRADLVIDCMQVPGGRYLLTDSHRRNAGPLATLIYSDARPLRDKPLSAPIRLAPNQLPEPDLAKATEHYIMFQGGMRGVPVIGLVDGKPAKTHELMERHGLAWTMNYTARHEHSLMHEPFLHLNLGEHVVLRMINETDFVHPMHLHGHFFRVIAVNGKKVTPQPWHDTVIMGPRQSVDVAFVADNAGDWMYHCHILDHAAGGMMGTIRVG</sequence>
<dbReference type="InterPro" id="IPR045087">
    <property type="entry name" value="Cu-oxidase_fam"/>
</dbReference>
<dbReference type="InterPro" id="IPR002355">
    <property type="entry name" value="Cu_oxidase_Cu_BS"/>
</dbReference>
<dbReference type="Gene3D" id="2.60.40.420">
    <property type="entry name" value="Cupredoxins - blue copper proteins"/>
    <property type="match status" value="3"/>
</dbReference>
<feature type="domain" description="Plastocyanin-like" evidence="5">
    <location>
        <begin position="375"/>
        <end position="472"/>
    </location>
</feature>
<dbReference type="InterPro" id="IPR008972">
    <property type="entry name" value="Cupredoxin"/>
</dbReference>
<dbReference type="CDD" id="cd13885">
    <property type="entry name" value="CuRO_2_CumA_like"/>
    <property type="match status" value="1"/>
</dbReference>
<dbReference type="PROSITE" id="PS00079">
    <property type="entry name" value="MULTICOPPER_OXIDASE1"/>
    <property type="match status" value="1"/>
</dbReference>
<feature type="chain" id="PRO_5047229732" evidence="3">
    <location>
        <begin position="29"/>
        <end position="473"/>
    </location>
</feature>
<evidence type="ECO:0000256" key="3">
    <source>
        <dbReference type="SAM" id="SignalP"/>
    </source>
</evidence>
<dbReference type="EMBL" id="WTVQ01000020">
    <property type="protein sequence ID" value="NMG75728.1"/>
    <property type="molecule type" value="Genomic_DNA"/>
</dbReference>
<keyword evidence="2" id="KW-0560">Oxidoreductase</keyword>
<evidence type="ECO:0000259" key="5">
    <source>
        <dbReference type="Pfam" id="PF07731"/>
    </source>
</evidence>
<dbReference type="InterPro" id="IPR006311">
    <property type="entry name" value="TAT_signal"/>
</dbReference>
<evidence type="ECO:0000259" key="6">
    <source>
        <dbReference type="Pfam" id="PF07732"/>
    </source>
</evidence>
<dbReference type="InterPro" id="IPR011706">
    <property type="entry name" value="Cu-oxidase_C"/>
</dbReference>
<proteinExistence type="predicted"/>
<dbReference type="InterPro" id="IPR033138">
    <property type="entry name" value="Cu_oxidase_CS"/>
</dbReference>
<dbReference type="Proteomes" id="UP000648984">
    <property type="component" value="Unassembled WGS sequence"/>
</dbReference>
<dbReference type="PANTHER" id="PTHR11709:SF2">
    <property type="entry name" value="MULTICOPPER OXIDASE LPR1"/>
    <property type="match status" value="1"/>
</dbReference>
<comment type="caution">
    <text evidence="7">The sequence shown here is derived from an EMBL/GenBank/DDBJ whole genome shotgun (WGS) entry which is preliminary data.</text>
</comment>
<keyword evidence="1" id="KW-0479">Metal-binding</keyword>